<keyword evidence="1" id="KW-1185">Reference proteome</keyword>
<name>A0A0N5AHH0_9BILA</name>
<sequence>MYLVLKRRTNSNTGFANVVDDMPWNSYIEDVDVAEDVDVEEDSDTRLLIIRQIQKTGKQFVAINYRCFLDHLTSI</sequence>
<dbReference type="AlphaFoldDB" id="A0A0N5AHH0"/>
<evidence type="ECO:0000313" key="1">
    <source>
        <dbReference type="Proteomes" id="UP000046393"/>
    </source>
</evidence>
<evidence type="ECO:0000313" key="2">
    <source>
        <dbReference type="WBParaSite" id="SMUV_0000382201-mRNA-1"/>
    </source>
</evidence>
<accession>A0A0N5AHH0</accession>
<reference evidence="2" key="1">
    <citation type="submission" date="2017-02" db="UniProtKB">
        <authorList>
            <consortium name="WormBaseParasite"/>
        </authorList>
    </citation>
    <scope>IDENTIFICATION</scope>
</reference>
<protein>
    <submittedName>
        <fullName evidence="2">Transposase, MuDR, MULE transposase domain protein</fullName>
    </submittedName>
</protein>
<organism evidence="1 2">
    <name type="scientific">Syphacia muris</name>
    <dbReference type="NCBI Taxonomy" id="451379"/>
    <lineage>
        <taxon>Eukaryota</taxon>
        <taxon>Metazoa</taxon>
        <taxon>Ecdysozoa</taxon>
        <taxon>Nematoda</taxon>
        <taxon>Chromadorea</taxon>
        <taxon>Rhabditida</taxon>
        <taxon>Spirurina</taxon>
        <taxon>Oxyuridomorpha</taxon>
        <taxon>Oxyuroidea</taxon>
        <taxon>Oxyuridae</taxon>
        <taxon>Syphacia</taxon>
    </lineage>
</organism>
<dbReference type="WBParaSite" id="SMUV_0000382201-mRNA-1">
    <property type="protein sequence ID" value="SMUV_0000382201-mRNA-1"/>
    <property type="gene ID" value="SMUV_0000382201"/>
</dbReference>
<dbReference type="Proteomes" id="UP000046393">
    <property type="component" value="Unplaced"/>
</dbReference>
<proteinExistence type="predicted"/>